<dbReference type="PANTHER" id="PTHR46609:SF8">
    <property type="entry name" value="YQAJ VIRAL RECOMBINASE DOMAIN-CONTAINING PROTEIN"/>
    <property type="match status" value="1"/>
</dbReference>
<dbReference type="Proteomes" id="UP000327044">
    <property type="component" value="Unassembled WGS sequence"/>
</dbReference>
<evidence type="ECO:0000313" key="3">
    <source>
        <dbReference type="Proteomes" id="UP000327044"/>
    </source>
</evidence>
<dbReference type="GO" id="GO:0006281">
    <property type="term" value="P:DNA repair"/>
    <property type="evidence" value="ECO:0007669"/>
    <property type="project" value="UniProtKB-ARBA"/>
</dbReference>
<evidence type="ECO:0000259" key="1">
    <source>
        <dbReference type="Pfam" id="PF09588"/>
    </source>
</evidence>
<dbReference type="InterPro" id="IPR051703">
    <property type="entry name" value="NF-kappa-B_Signaling_Reg"/>
</dbReference>
<evidence type="ECO:0000313" key="2">
    <source>
        <dbReference type="EMBL" id="KAB0790239.1"/>
    </source>
</evidence>
<keyword evidence="3" id="KW-1185">Reference proteome</keyword>
<gene>
    <name evidence="2" type="ORF">PPYR_15428</name>
</gene>
<dbReference type="Gene3D" id="3.90.320.10">
    <property type="match status" value="1"/>
</dbReference>
<protein>
    <recommendedName>
        <fullName evidence="1">YqaJ viral recombinase domain-containing protein</fullName>
    </recommendedName>
</protein>
<dbReference type="InterPro" id="IPR011604">
    <property type="entry name" value="PDDEXK-like_dom_sf"/>
</dbReference>
<name>A0A5N3ZYV5_PHOPY</name>
<organism evidence="2 3">
    <name type="scientific">Photinus pyralis</name>
    <name type="common">Common eastern firefly</name>
    <name type="synonym">Lampyris pyralis</name>
    <dbReference type="NCBI Taxonomy" id="7054"/>
    <lineage>
        <taxon>Eukaryota</taxon>
        <taxon>Metazoa</taxon>
        <taxon>Ecdysozoa</taxon>
        <taxon>Arthropoda</taxon>
        <taxon>Hexapoda</taxon>
        <taxon>Insecta</taxon>
        <taxon>Pterygota</taxon>
        <taxon>Neoptera</taxon>
        <taxon>Endopterygota</taxon>
        <taxon>Coleoptera</taxon>
        <taxon>Polyphaga</taxon>
        <taxon>Elateriformia</taxon>
        <taxon>Elateroidea</taxon>
        <taxon>Lampyridae</taxon>
        <taxon>Lampyrinae</taxon>
        <taxon>Photinus</taxon>
    </lineage>
</organism>
<dbReference type="EMBL" id="VVIM01001635">
    <property type="protein sequence ID" value="KAB0790239.1"/>
    <property type="molecule type" value="Genomic_DNA"/>
</dbReference>
<comment type="caution">
    <text evidence="2">The sequence shown here is derived from an EMBL/GenBank/DDBJ whole genome shotgun (WGS) entry which is preliminary data.</text>
</comment>
<dbReference type="Pfam" id="PF09588">
    <property type="entry name" value="YqaJ"/>
    <property type="match status" value="1"/>
</dbReference>
<sequence>MQYFRENIAVSIETALDIAMTTVEQNNDIWKNHRKLRITGSRCYELFTYCKNKDPNWKKKLFNIINSTFHGNIYTDYGNKYESFARKAYERQFGKVYCTGLVINPSLPWIAFSPNELKMHFEIIYKTIEIKCPVLGASSGVNDFITTLPYIKYDGRKIFPY</sequence>
<feature type="domain" description="YqaJ viral recombinase" evidence="1">
    <location>
        <begin position="30"/>
        <end position="134"/>
    </location>
</feature>
<accession>A0A5N3ZYV5</accession>
<proteinExistence type="predicted"/>
<dbReference type="AlphaFoldDB" id="A0A5N3ZYV5"/>
<reference evidence="2 3" key="1">
    <citation type="journal article" date="2018" name="Elife">
        <title>Firefly genomes illuminate parallel origins of bioluminescence in beetles.</title>
        <authorList>
            <person name="Fallon T.R."/>
            <person name="Lower S.E."/>
            <person name="Chang C.H."/>
            <person name="Bessho-Uehara M."/>
            <person name="Martin G.J."/>
            <person name="Bewick A.J."/>
            <person name="Behringer M."/>
            <person name="Debat H.J."/>
            <person name="Wong I."/>
            <person name="Day J.C."/>
            <person name="Suvorov A."/>
            <person name="Silva C.J."/>
            <person name="Stanger-Hall K.F."/>
            <person name="Hall D.W."/>
            <person name="Schmitz R.J."/>
            <person name="Nelson D.R."/>
            <person name="Lewis S.M."/>
            <person name="Shigenobu S."/>
            <person name="Bybee S.M."/>
            <person name="Larracuente A.M."/>
            <person name="Oba Y."/>
            <person name="Weng J.K."/>
        </authorList>
    </citation>
    <scope>NUCLEOTIDE SEQUENCE [LARGE SCALE GENOMIC DNA]</scope>
    <source>
        <strain evidence="2">1611_PpyrPB1</strain>
        <tissue evidence="2">Whole body</tissue>
    </source>
</reference>
<dbReference type="PANTHER" id="PTHR46609">
    <property type="entry name" value="EXONUCLEASE, PHAGE-TYPE/RECB, C-TERMINAL DOMAIN-CONTAINING PROTEIN"/>
    <property type="match status" value="1"/>
</dbReference>
<dbReference type="InParanoid" id="A0A5N3ZYV5"/>
<dbReference type="SUPFAM" id="SSF52980">
    <property type="entry name" value="Restriction endonuclease-like"/>
    <property type="match status" value="1"/>
</dbReference>
<dbReference type="InterPro" id="IPR011335">
    <property type="entry name" value="Restrct_endonuc-II-like"/>
</dbReference>
<dbReference type="InterPro" id="IPR019080">
    <property type="entry name" value="YqaJ_viral_recombinase"/>
</dbReference>